<reference evidence="9" key="1">
    <citation type="submission" date="2010-06" db="EMBL/GenBank/DDBJ databases">
        <authorList>
            <person name="Muzny D."/>
            <person name="Qin X."/>
            <person name="Buhay C."/>
            <person name="Dugan-Rocha S."/>
            <person name="Ding Y."/>
            <person name="Chen G."/>
            <person name="Hawes A."/>
            <person name="Holder M."/>
            <person name="Jhangiani S."/>
            <person name="Johnson A."/>
            <person name="Khan Z."/>
            <person name="Li Z."/>
            <person name="Liu W."/>
            <person name="Liu X."/>
            <person name="Perez L."/>
            <person name="Shen H."/>
            <person name="Wang Q."/>
            <person name="Watt J."/>
            <person name="Xi L."/>
            <person name="Xin Y."/>
            <person name="Zhou J."/>
            <person name="Deng J."/>
            <person name="Jiang H."/>
            <person name="Liu Y."/>
            <person name="Qu J."/>
            <person name="Song X.-Z."/>
            <person name="Zhang L."/>
            <person name="Villasana D."/>
            <person name="Johnson A."/>
            <person name="Liu J."/>
            <person name="Liyanage D."/>
            <person name="Lorensuhewa L."/>
            <person name="Robinson T."/>
            <person name="Song A."/>
            <person name="Song B.-B."/>
            <person name="Dinh H."/>
            <person name="Thornton R."/>
            <person name="Coyle M."/>
            <person name="Francisco L."/>
            <person name="Jackson L."/>
            <person name="Javaid M."/>
            <person name="Korchina V."/>
            <person name="Kovar C."/>
            <person name="Mata R."/>
            <person name="Mathew T."/>
            <person name="Ngo R."/>
            <person name="Nguyen L."/>
            <person name="Nguyen N."/>
            <person name="Okwuonu G."/>
            <person name="Ongeri F."/>
            <person name="Pham C."/>
            <person name="Simmons D."/>
            <person name="Wilczek-Boney K."/>
            <person name="Hale W."/>
            <person name="Jakkamsetti A."/>
            <person name="Pham P."/>
            <person name="Ruth R."/>
            <person name="San Lucas F."/>
            <person name="Warren J."/>
            <person name="Zhang J."/>
            <person name="Zhao Z."/>
            <person name="Zhou C."/>
            <person name="Zhu D."/>
            <person name="Lee S."/>
            <person name="Bess C."/>
            <person name="Blankenburg K."/>
            <person name="Forbes L."/>
            <person name="Fu Q."/>
            <person name="Gubbala S."/>
            <person name="Hirani K."/>
            <person name="Jayaseelan J.C."/>
            <person name="Lara F."/>
            <person name="Munidasa M."/>
            <person name="Palculict T."/>
            <person name="Patil S."/>
            <person name="Pu L.-L."/>
            <person name="Saada N."/>
            <person name="Tang L."/>
            <person name="Weissenberger G."/>
            <person name="Zhu Y."/>
            <person name="Hemphill L."/>
            <person name="Shang Y."/>
            <person name="Youmans B."/>
            <person name="Ayvaz T."/>
            <person name="Ross M."/>
            <person name="Santibanez J."/>
            <person name="Aqrawi P."/>
            <person name="Gross S."/>
            <person name="Joshi V."/>
            <person name="Fowler G."/>
            <person name="Nazareth L."/>
            <person name="Reid J."/>
            <person name="Worley K."/>
            <person name="Petrosino J."/>
            <person name="Highlander S."/>
            <person name="Gibbs R."/>
        </authorList>
    </citation>
    <scope>NUCLEOTIDE SEQUENCE [LARGE SCALE GENOMIC DNA]</scope>
    <source>
        <strain evidence="9">ATCC 33030</strain>
    </source>
</reference>
<comment type="cofactor">
    <cofactor evidence="2 8">
        <name>FAD</name>
        <dbReference type="ChEBI" id="CHEBI:57692"/>
    </cofactor>
</comment>
<dbReference type="HAMAP" id="MF_00212">
    <property type="entry name" value="MQO"/>
    <property type="match status" value="1"/>
</dbReference>
<evidence type="ECO:0000256" key="6">
    <source>
        <dbReference type="ARBA" id="ARBA00022827"/>
    </source>
</evidence>
<accession>D7WF41</accession>
<name>D7WF41_9CORY</name>
<dbReference type="GO" id="GO:0006099">
    <property type="term" value="P:tricarboxylic acid cycle"/>
    <property type="evidence" value="ECO:0007669"/>
    <property type="project" value="UniProtKB-UniRule"/>
</dbReference>
<dbReference type="GO" id="GO:0047545">
    <property type="term" value="F:(S)-2-hydroxyglutarate dehydrogenase activity"/>
    <property type="evidence" value="ECO:0007669"/>
    <property type="project" value="TreeGrafter"/>
</dbReference>
<comment type="pathway">
    <text evidence="3 8">Carbohydrate metabolism; tricarboxylic acid cycle; oxaloacetate from (S)-malate (quinone route): step 1/1.</text>
</comment>
<evidence type="ECO:0000256" key="7">
    <source>
        <dbReference type="ARBA" id="ARBA00023002"/>
    </source>
</evidence>
<dbReference type="Proteomes" id="UP000004208">
    <property type="component" value="Unassembled WGS sequence"/>
</dbReference>
<dbReference type="Pfam" id="PF06039">
    <property type="entry name" value="Mqo"/>
    <property type="match status" value="1"/>
</dbReference>
<sequence>MLLAWNGGGVECGKVFRDDKIKEVIKVSATQSQQSKKNTQGDEVDVLLIGAGIMSATLGAMIRQLEPSWSQLIYERLDGASLESSYPWNNAGTGHSALCELNYTPEKNGRIDVSKAININEKFQVSRQFWSHQVLEGVLTDPTAFINPVPHVSFAQGEDQIDYLQRRYDALKDNYMFPDMEFTTDRDKFAEVLPLMAKDRDFDKEPVAISWTTAGTDVNYGALTNQFIDHAGQVGTEVRYGHEVTNIKKKGNFWHVTAKNLHTGEKETTRARFVFVGAGGYALDLLRKAGVPEVRGYAGFPISGAWLRTTNQELVKQHQAKVYGKAKVGAPPMSVPHLDLRVIDGKQSLLFGPFGGWTPKFLKKGSYLDLFKSIRVDNIPSYLGVAGWNFDLVKYLVEEVFKPFEGRVEDLREYMPSADGKDWEEVIAGQRVQIIKPATPPHFGSLEFGTALVNDQDGTIAGILGASPGASIAPAAMLELLERCFGERMIDWSEKLYDMIPTYGKSLMREKSVYDEQWAYTLKTLRLDEPREFSGTTSAHD</sequence>
<dbReference type="GO" id="GO:0008924">
    <property type="term" value="F:L-malate dehydrogenase (quinone) activity"/>
    <property type="evidence" value="ECO:0007669"/>
    <property type="project" value="UniProtKB-UniRule"/>
</dbReference>
<evidence type="ECO:0000256" key="8">
    <source>
        <dbReference type="HAMAP-Rule" id="MF_00212"/>
    </source>
</evidence>
<dbReference type="SUPFAM" id="SSF51905">
    <property type="entry name" value="FAD/NAD(P)-binding domain"/>
    <property type="match status" value="1"/>
</dbReference>
<keyword evidence="7 8" id="KW-0560">Oxidoreductase</keyword>
<evidence type="ECO:0000256" key="2">
    <source>
        <dbReference type="ARBA" id="ARBA00001974"/>
    </source>
</evidence>
<keyword evidence="5 8" id="KW-0285">Flavoprotein</keyword>
<dbReference type="NCBIfam" id="NF003606">
    <property type="entry name" value="PRK05257.2-1"/>
    <property type="match status" value="1"/>
</dbReference>
<dbReference type="PANTHER" id="PTHR43104:SF2">
    <property type="entry name" value="L-2-HYDROXYGLUTARATE DEHYDROGENASE, MITOCHONDRIAL"/>
    <property type="match status" value="1"/>
</dbReference>
<keyword evidence="4 8" id="KW-0816">Tricarboxylic acid cycle</keyword>
<dbReference type="Gene3D" id="3.50.50.60">
    <property type="entry name" value="FAD/NAD(P)-binding domain"/>
    <property type="match status" value="1"/>
</dbReference>
<dbReference type="NCBIfam" id="NF009875">
    <property type="entry name" value="PRK13339.1"/>
    <property type="match status" value="1"/>
</dbReference>
<dbReference type="EC" id="1.1.5.4" evidence="8"/>
<dbReference type="STRING" id="585529.HMPREF0291_11377"/>
<gene>
    <name evidence="8 9" type="primary">mqo</name>
    <name evidence="9" type="ORF">HMPREF0291_11377</name>
</gene>
<evidence type="ECO:0000256" key="1">
    <source>
        <dbReference type="ARBA" id="ARBA00001139"/>
    </source>
</evidence>
<protein>
    <recommendedName>
        <fullName evidence="8">Probable malate:quinone oxidoreductase</fullName>
        <ecNumber evidence="8">1.1.5.4</ecNumber>
    </recommendedName>
    <alternativeName>
        <fullName evidence="8">MQO</fullName>
    </alternativeName>
    <alternativeName>
        <fullName evidence="8">Malate dehydrogenase [quinone]</fullName>
    </alternativeName>
</protein>
<dbReference type="NCBIfam" id="TIGR01320">
    <property type="entry name" value="mal_quin_oxido"/>
    <property type="match status" value="1"/>
</dbReference>
<evidence type="ECO:0000256" key="4">
    <source>
        <dbReference type="ARBA" id="ARBA00022532"/>
    </source>
</evidence>
<dbReference type="UniPathway" id="UPA00223">
    <property type="reaction ID" value="UER01008"/>
</dbReference>
<evidence type="ECO:0000313" key="10">
    <source>
        <dbReference type="Proteomes" id="UP000004208"/>
    </source>
</evidence>
<dbReference type="NCBIfam" id="NF003611">
    <property type="entry name" value="PRK05257.3-2"/>
    <property type="match status" value="1"/>
</dbReference>
<dbReference type="AlphaFoldDB" id="D7WF41"/>
<proteinExistence type="inferred from homology"/>
<evidence type="ECO:0000313" key="9">
    <source>
        <dbReference type="EMBL" id="EFK53720.1"/>
    </source>
</evidence>
<comment type="catalytic activity">
    <reaction evidence="1 8">
        <text>(S)-malate + a quinone = a quinol + oxaloacetate</text>
        <dbReference type="Rhea" id="RHEA:46012"/>
        <dbReference type="ChEBI" id="CHEBI:15589"/>
        <dbReference type="ChEBI" id="CHEBI:16452"/>
        <dbReference type="ChEBI" id="CHEBI:24646"/>
        <dbReference type="ChEBI" id="CHEBI:132124"/>
        <dbReference type="EC" id="1.1.5.4"/>
    </reaction>
</comment>
<dbReference type="PANTHER" id="PTHR43104">
    <property type="entry name" value="L-2-HYDROXYGLUTARATE DEHYDROGENASE, MITOCHONDRIAL"/>
    <property type="match status" value="1"/>
</dbReference>
<keyword evidence="6 8" id="KW-0274">FAD</keyword>
<dbReference type="eggNOG" id="COG0579">
    <property type="taxonomic scope" value="Bacteria"/>
</dbReference>
<keyword evidence="10" id="KW-1185">Reference proteome</keyword>
<dbReference type="EMBL" id="ACLJ02000003">
    <property type="protein sequence ID" value="EFK53720.1"/>
    <property type="molecule type" value="Genomic_DNA"/>
</dbReference>
<dbReference type="HOGENOM" id="CLU_028151_0_0_11"/>
<comment type="similarity">
    <text evidence="8">Belongs to the MQO family.</text>
</comment>
<dbReference type="InterPro" id="IPR036188">
    <property type="entry name" value="FAD/NAD-bd_sf"/>
</dbReference>
<dbReference type="InterPro" id="IPR006231">
    <property type="entry name" value="MQO"/>
</dbReference>
<organism evidence="9 10">
    <name type="scientific">Corynebacterium genitalium ATCC 33030</name>
    <dbReference type="NCBI Taxonomy" id="585529"/>
    <lineage>
        <taxon>Bacteria</taxon>
        <taxon>Bacillati</taxon>
        <taxon>Actinomycetota</taxon>
        <taxon>Actinomycetes</taxon>
        <taxon>Mycobacteriales</taxon>
        <taxon>Corynebacteriaceae</taxon>
        <taxon>Corynebacterium</taxon>
    </lineage>
</organism>
<comment type="caution">
    <text evidence="9">The sequence shown here is derived from an EMBL/GenBank/DDBJ whole genome shotgun (WGS) entry which is preliminary data.</text>
</comment>
<evidence type="ECO:0000256" key="3">
    <source>
        <dbReference type="ARBA" id="ARBA00005012"/>
    </source>
</evidence>
<evidence type="ECO:0000256" key="5">
    <source>
        <dbReference type="ARBA" id="ARBA00022630"/>
    </source>
</evidence>
<dbReference type="Gene3D" id="3.30.9.10">
    <property type="entry name" value="D-Amino Acid Oxidase, subunit A, domain 2"/>
    <property type="match status" value="1"/>
</dbReference>